<organism evidence="2 3">
    <name type="scientific">Salinimicrobium oceani</name>
    <dbReference type="NCBI Taxonomy" id="2722702"/>
    <lineage>
        <taxon>Bacteria</taxon>
        <taxon>Pseudomonadati</taxon>
        <taxon>Bacteroidota</taxon>
        <taxon>Flavobacteriia</taxon>
        <taxon>Flavobacteriales</taxon>
        <taxon>Flavobacteriaceae</taxon>
        <taxon>Salinimicrobium</taxon>
    </lineage>
</organism>
<dbReference type="EMBL" id="JAAVJR010000001">
    <property type="protein sequence ID" value="NJW51663.1"/>
    <property type="molecule type" value="Genomic_DNA"/>
</dbReference>
<comment type="caution">
    <text evidence="2">The sequence shown here is derived from an EMBL/GenBank/DDBJ whole genome shotgun (WGS) entry which is preliminary data.</text>
</comment>
<dbReference type="RefSeq" id="WP_168136814.1">
    <property type="nucleotide sequence ID" value="NZ_JAAVJR010000001.1"/>
</dbReference>
<evidence type="ECO:0000256" key="1">
    <source>
        <dbReference type="SAM" id="SignalP"/>
    </source>
</evidence>
<protein>
    <recommendedName>
        <fullName evidence="4">TonB protein C-terminal</fullName>
    </recommendedName>
</protein>
<name>A0ABX1CTQ0_9FLAO</name>
<feature type="signal peptide" evidence="1">
    <location>
        <begin position="1"/>
        <end position="21"/>
    </location>
</feature>
<evidence type="ECO:0000313" key="3">
    <source>
        <dbReference type="Proteomes" id="UP000703674"/>
    </source>
</evidence>
<sequence length="111" mass="12498">MKNLKLLLVGLAMILCSATKAETGNNLINPDSVSVEIERILKDVKLAENKDLEITVFFSVSEDQKIQNVSVASADKEVSRYLQEKLESTQLPEKNWMKGKIYELTVVKRVS</sequence>
<dbReference type="Proteomes" id="UP000703674">
    <property type="component" value="Unassembled WGS sequence"/>
</dbReference>
<evidence type="ECO:0008006" key="4">
    <source>
        <dbReference type="Google" id="ProtNLM"/>
    </source>
</evidence>
<evidence type="ECO:0000313" key="2">
    <source>
        <dbReference type="EMBL" id="NJW51663.1"/>
    </source>
</evidence>
<proteinExistence type="predicted"/>
<feature type="chain" id="PRO_5047150700" description="TonB protein C-terminal" evidence="1">
    <location>
        <begin position="22"/>
        <end position="111"/>
    </location>
</feature>
<accession>A0ABX1CTQ0</accession>
<keyword evidence="1" id="KW-0732">Signal</keyword>
<gene>
    <name evidence="2" type="ORF">HC175_01875</name>
</gene>
<reference evidence="2 3" key="1">
    <citation type="submission" date="2020-03" db="EMBL/GenBank/DDBJ databases">
        <title>Salinimicrobium sp. nov, isolated from SCS.</title>
        <authorList>
            <person name="Cao W.R."/>
        </authorList>
    </citation>
    <scope>NUCLEOTIDE SEQUENCE [LARGE SCALE GENOMIC DNA]</scope>
    <source>
        <strain evidence="3">J15B91</strain>
    </source>
</reference>
<keyword evidence="3" id="KW-1185">Reference proteome</keyword>